<feature type="signal peptide" evidence="2">
    <location>
        <begin position="1"/>
        <end position="22"/>
    </location>
</feature>
<evidence type="ECO:0000256" key="1">
    <source>
        <dbReference type="ARBA" id="ARBA00022729"/>
    </source>
</evidence>
<comment type="caution">
    <text evidence="3">The sequence shown here is derived from an EMBL/GenBank/DDBJ whole genome shotgun (WGS) entry which is preliminary data.</text>
</comment>
<evidence type="ECO:0000313" key="4">
    <source>
        <dbReference type="Proteomes" id="UP000239388"/>
    </source>
</evidence>
<accession>A0A2S8F2D8</accession>
<dbReference type="Gene3D" id="3.40.50.1820">
    <property type="entry name" value="alpha/beta hydrolase"/>
    <property type="match status" value="1"/>
</dbReference>
<dbReference type="SUPFAM" id="SSF53474">
    <property type="entry name" value="alpha/beta-Hydrolases"/>
    <property type="match status" value="1"/>
</dbReference>
<dbReference type="Proteomes" id="UP000239388">
    <property type="component" value="Unassembled WGS sequence"/>
</dbReference>
<sequence length="780" mass="88504">MMIRTWLAALLFSALLVPLAAADVLTLKNGMTIEGKLGKIASIGEGVFNNNSGGDVALQLIVIADDDLRRVYVPSYLVKDVQPSPPALEEHIHIEQRLPQSGSRVLIIGNSIRITPFDQWGRRIYTMNTVRGNIDVIQGITEITPRWTKVEGLQAEHAYIWDMRMRTSSIPRETLSKILRQQLDSSDADQRLKIVRLYLQGERYQDAALELAEVIRDFPELSDLKKQISGLRQLASQSLIREIELRQSTGQHTLAYQMLSRFPDEGVAGETLLKVRQMITDYDSIAARRARAVELLEKYAAEFNDPALKPQVDAAIEEIKRDCSINTINRLTDFMRLADDKGLLAEEKLALAISGWILGSNNGTQNLAVALSALEVRGLVKQYVSNKVEVDKAGILKQLESQEAGTPDYISKILLNMKPPLSDAEAFGKSDIPGYTLMTTPGIPGFKDFQYYVQLPPDYDPYRRYPTIVTLNGGSTPEQQIDWWAGSYNEQLGMRMGQATRNGYIVIAPVWREEHQFNYQYSAQEHAAVLYSLRGAMRHFSIDSDRVFLTGHSLGGDAAWDIGLAHPDLWAGVLPIVATADKYVSRYWENARFLPMYFVHGQYDGNKLEKNARDWDRYLQKNNMDVTVVEYLGRGHEHFQEEIQEMFEWMGHHVRDFTPKEFKLSSMRPWDNFFYWVEVRDLPARGQVLPAEWPQAKATTTDVEAKILATNGVSVQSKSGGATVYFTPDMVDFSKRATINIDRRSFDRELKPTAEVMLEDARTRADRQHPFWAKVDTSEK</sequence>
<dbReference type="AlphaFoldDB" id="A0A2S8F2D8"/>
<reference evidence="3 4" key="1">
    <citation type="submission" date="2018-02" db="EMBL/GenBank/DDBJ databases">
        <title>Comparative genomes isolates from brazilian mangrove.</title>
        <authorList>
            <person name="Araujo J.E."/>
            <person name="Taketani R.G."/>
            <person name="Silva M.C.P."/>
            <person name="Loureco M.V."/>
            <person name="Andreote F.D."/>
        </authorList>
    </citation>
    <scope>NUCLEOTIDE SEQUENCE [LARGE SCALE GENOMIC DNA]</scope>
    <source>
        <strain evidence="3 4">NAP PRIS-MGV</strain>
    </source>
</reference>
<organism evidence="3 4">
    <name type="scientific">Blastopirellula marina</name>
    <dbReference type="NCBI Taxonomy" id="124"/>
    <lineage>
        <taxon>Bacteria</taxon>
        <taxon>Pseudomonadati</taxon>
        <taxon>Planctomycetota</taxon>
        <taxon>Planctomycetia</taxon>
        <taxon>Pirellulales</taxon>
        <taxon>Pirellulaceae</taxon>
        <taxon>Blastopirellula</taxon>
    </lineage>
</organism>
<gene>
    <name evidence="3" type="ORF">C5Y98_30795</name>
</gene>
<keyword evidence="1 2" id="KW-0732">Signal</keyword>
<evidence type="ECO:0000313" key="3">
    <source>
        <dbReference type="EMBL" id="PQO26331.1"/>
    </source>
</evidence>
<dbReference type="InterPro" id="IPR029058">
    <property type="entry name" value="AB_hydrolase_fold"/>
</dbReference>
<dbReference type="PANTHER" id="PTHR43037:SF1">
    <property type="entry name" value="BLL1128 PROTEIN"/>
    <property type="match status" value="1"/>
</dbReference>
<dbReference type="InterPro" id="IPR050955">
    <property type="entry name" value="Plant_Biomass_Hydrol_Est"/>
</dbReference>
<feature type="chain" id="PRO_5015597393" evidence="2">
    <location>
        <begin position="23"/>
        <end position="780"/>
    </location>
</feature>
<protein>
    <submittedName>
        <fullName evidence="3">Peptidase</fullName>
    </submittedName>
</protein>
<dbReference type="RefSeq" id="WP_105360254.1">
    <property type="nucleotide sequence ID" value="NZ_PUIB01000032.1"/>
</dbReference>
<evidence type="ECO:0000256" key="2">
    <source>
        <dbReference type="SAM" id="SignalP"/>
    </source>
</evidence>
<dbReference type="OrthoDB" id="1955879at2"/>
<proteinExistence type="predicted"/>
<dbReference type="PANTHER" id="PTHR43037">
    <property type="entry name" value="UNNAMED PRODUCT-RELATED"/>
    <property type="match status" value="1"/>
</dbReference>
<name>A0A2S8F2D8_9BACT</name>
<dbReference type="EMBL" id="PUIB01000032">
    <property type="protein sequence ID" value="PQO26331.1"/>
    <property type="molecule type" value="Genomic_DNA"/>
</dbReference>